<dbReference type="GO" id="GO:0016787">
    <property type="term" value="F:hydrolase activity"/>
    <property type="evidence" value="ECO:0007669"/>
    <property type="project" value="UniProtKB-KW"/>
</dbReference>
<organism evidence="3 4">
    <name type="scientific">Hespellia stercorisuis DSM 15480</name>
    <dbReference type="NCBI Taxonomy" id="1121950"/>
    <lineage>
        <taxon>Bacteria</taxon>
        <taxon>Bacillati</taxon>
        <taxon>Bacillota</taxon>
        <taxon>Clostridia</taxon>
        <taxon>Lachnospirales</taxon>
        <taxon>Lachnospiraceae</taxon>
        <taxon>Hespellia</taxon>
    </lineage>
</organism>
<gene>
    <name evidence="3" type="ORF">SAMN02745243_02430</name>
</gene>
<dbReference type="Proteomes" id="UP000184301">
    <property type="component" value="Unassembled WGS sequence"/>
</dbReference>
<keyword evidence="1" id="KW-0378">Hydrolase</keyword>
<reference evidence="3 4" key="1">
    <citation type="submission" date="2016-11" db="EMBL/GenBank/DDBJ databases">
        <authorList>
            <person name="Jaros S."/>
            <person name="Januszkiewicz K."/>
            <person name="Wedrychowicz H."/>
        </authorList>
    </citation>
    <scope>NUCLEOTIDE SEQUENCE [LARGE SCALE GENOMIC DNA]</scope>
    <source>
        <strain evidence="3 4">DSM 15480</strain>
    </source>
</reference>
<name>A0A1M6QHB2_9FIRM</name>
<dbReference type="OrthoDB" id="9773856at2"/>
<protein>
    <submittedName>
        <fullName evidence="3">Calcineurin-like phosphoesterase</fullName>
    </submittedName>
</protein>
<dbReference type="InterPro" id="IPR041796">
    <property type="entry name" value="Mre11_N"/>
</dbReference>
<evidence type="ECO:0000313" key="3">
    <source>
        <dbReference type="EMBL" id="SHK19704.1"/>
    </source>
</evidence>
<dbReference type="InterPro" id="IPR004843">
    <property type="entry name" value="Calcineurin-like_PHP"/>
</dbReference>
<dbReference type="EMBL" id="FQZY01000034">
    <property type="protein sequence ID" value="SHK19704.1"/>
    <property type="molecule type" value="Genomic_DNA"/>
</dbReference>
<dbReference type="Gene3D" id="3.60.21.10">
    <property type="match status" value="1"/>
</dbReference>
<dbReference type="Pfam" id="PF00149">
    <property type="entry name" value="Metallophos"/>
    <property type="match status" value="1"/>
</dbReference>
<dbReference type="InterPro" id="IPR050535">
    <property type="entry name" value="DNA_Repair-Maintenance_Comp"/>
</dbReference>
<accession>A0A1M6QHB2</accession>
<evidence type="ECO:0000256" key="1">
    <source>
        <dbReference type="ARBA" id="ARBA00022801"/>
    </source>
</evidence>
<evidence type="ECO:0000259" key="2">
    <source>
        <dbReference type="Pfam" id="PF00149"/>
    </source>
</evidence>
<dbReference type="PANTHER" id="PTHR30337">
    <property type="entry name" value="COMPONENT OF ATP-DEPENDENT DSDNA EXONUCLEASE"/>
    <property type="match status" value="1"/>
</dbReference>
<dbReference type="CDD" id="cd00840">
    <property type="entry name" value="MPP_Mre11_N"/>
    <property type="match status" value="1"/>
</dbReference>
<evidence type="ECO:0000313" key="4">
    <source>
        <dbReference type="Proteomes" id="UP000184301"/>
    </source>
</evidence>
<feature type="domain" description="Calcineurin-like phosphoesterase" evidence="2">
    <location>
        <begin position="1"/>
        <end position="186"/>
    </location>
</feature>
<sequence length="349" mass="39626">MKFIHIADVHLGAAPEAGKSYSETRGQELWDSLGRVIDRCEDEQTDLLLIAGDMFHRQPLLRELKEANFLFSKLSHTKVVFIVGNHDYLKADSYYRTFTWNENVYPLLDRRLDCVEFPELDTAVFGFSYDAREITEPLYDDVTAPREHGVEILLAHGGDEKHIPLNKEKLKNSGFDYIALGHIHKPQILLPDKAMFAGALEPLDKNDTGMHGIVAGTFTDTEMSLEFIPTAMREYIHLQVMVDESMTSGALKARVKAEIESHGTGNIYKVILRGFRDPDILFDLDSMDAYGNIIEMADETKPAYDYEKLMEQNADNLLGKFIAKFMGSDEDSVEYQALYEGVQALLEER</sequence>
<proteinExistence type="predicted"/>
<dbReference type="SUPFAM" id="SSF56300">
    <property type="entry name" value="Metallo-dependent phosphatases"/>
    <property type="match status" value="1"/>
</dbReference>
<dbReference type="RefSeq" id="WP_073110810.1">
    <property type="nucleotide sequence ID" value="NZ_FQZY01000034.1"/>
</dbReference>
<dbReference type="STRING" id="1121950.SAMN02745243_02430"/>
<dbReference type="AlphaFoldDB" id="A0A1M6QHB2"/>
<keyword evidence="4" id="KW-1185">Reference proteome</keyword>
<dbReference type="InterPro" id="IPR029052">
    <property type="entry name" value="Metallo-depent_PP-like"/>
</dbReference>